<gene>
    <name evidence="1" type="ORF">BDV41DRAFT_444831</name>
</gene>
<evidence type="ECO:0000313" key="2">
    <source>
        <dbReference type="Proteomes" id="UP000325433"/>
    </source>
</evidence>
<dbReference type="AlphaFoldDB" id="A0A5N6WDM7"/>
<accession>A0A5N6WDM7</accession>
<sequence length="121" mass="13829">MQDSHWLILWIRSSTPYSPDFPSLWIVPLRQSVRKGFFSERPSFSPLVDQLGCLFFHYSTYNLGHYMLLAQPCTAREWVFCSLVLGSVVLGGHRLRANDAIWHEGGVTEPFVRQGKDLVCG</sequence>
<proteinExistence type="predicted"/>
<reference evidence="2" key="1">
    <citation type="submission" date="2019-04" db="EMBL/GenBank/DDBJ databases">
        <title>Friends and foes A comparative genomics studyof 23 Aspergillus species from section Flavi.</title>
        <authorList>
            <consortium name="DOE Joint Genome Institute"/>
            <person name="Kjaerbolling I."/>
            <person name="Vesth T."/>
            <person name="Frisvad J.C."/>
            <person name="Nybo J.L."/>
            <person name="Theobald S."/>
            <person name="Kildgaard S."/>
            <person name="Isbrandt T."/>
            <person name="Kuo A."/>
            <person name="Sato A."/>
            <person name="Lyhne E.K."/>
            <person name="Kogle M.E."/>
            <person name="Wiebenga A."/>
            <person name="Kun R.S."/>
            <person name="Lubbers R.J."/>
            <person name="Makela M.R."/>
            <person name="Barry K."/>
            <person name="Chovatia M."/>
            <person name="Clum A."/>
            <person name="Daum C."/>
            <person name="Haridas S."/>
            <person name="He G."/>
            <person name="LaButti K."/>
            <person name="Lipzen A."/>
            <person name="Mondo S."/>
            <person name="Riley R."/>
            <person name="Salamov A."/>
            <person name="Simmons B.A."/>
            <person name="Magnuson J.K."/>
            <person name="Henrissat B."/>
            <person name="Mortensen U.H."/>
            <person name="Larsen T.O."/>
            <person name="Devries R.P."/>
            <person name="Grigoriev I.V."/>
            <person name="Machida M."/>
            <person name="Baker S.E."/>
            <person name="Andersen M.R."/>
        </authorList>
    </citation>
    <scope>NUCLEOTIDE SEQUENCE [LARGE SCALE GENOMIC DNA]</scope>
    <source>
        <strain evidence="2">CBS 130015</strain>
    </source>
</reference>
<organism evidence="1 2">
    <name type="scientific">Aspergillus transmontanensis</name>
    <dbReference type="NCBI Taxonomy" id="1034304"/>
    <lineage>
        <taxon>Eukaryota</taxon>
        <taxon>Fungi</taxon>
        <taxon>Dikarya</taxon>
        <taxon>Ascomycota</taxon>
        <taxon>Pezizomycotina</taxon>
        <taxon>Eurotiomycetes</taxon>
        <taxon>Eurotiomycetidae</taxon>
        <taxon>Eurotiales</taxon>
        <taxon>Aspergillaceae</taxon>
        <taxon>Aspergillus</taxon>
        <taxon>Aspergillus subgen. Circumdati</taxon>
    </lineage>
</organism>
<dbReference type="Proteomes" id="UP000325433">
    <property type="component" value="Unassembled WGS sequence"/>
</dbReference>
<name>A0A5N6WDM7_9EURO</name>
<protein>
    <submittedName>
        <fullName evidence="1">Uncharacterized protein</fullName>
    </submittedName>
</protein>
<keyword evidence="2" id="KW-1185">Reference proteome</keyword>
<evidence type="ECO:0000313" key="1">
    <source>
        <dbReference type="EMBL" id="KAE8317919.1"/>
    </source>
</evidence>
<dbReference type="EMBL" id="ML738299">
    <property type="protein sequence ID" value="KAE8317919.1"/>
    <property type="molecule type" value="Genomic_DNA"/>
</dbReference>